<accession>A0ACC3ZH09</accession>
<proteinExistence type="predicted"/>
<keyword evidence="2" id="KW-1185">Reference proteome</keyword>
<sequence>MQQYNHQRNFPNPDTRQAVVLRAALPQQPPPPHIQARPNVTAIQRYPVPVAGPWSAWTLDDEGRGFYFRNRIGFSGEMEWDFSPPQSSHCYQASQAVVPVPRGWHRSSLDTRIQPGYHHSSRHPGIAAQSRYNVDSRAIMTQNAGYPDCTKPRTSGPRIPAIIDVNSQSIKVKLPNHKSGGTTLIWDRKPGRSRKSKSTPNSRVVEWLQSDFGGS</sequence>
<evidence type="ECO:0000313" key="2">
    <source>
        <dbReference type="Proteomes" id="UP000805649"/>
    </source>
</evidence>
<reference evidence="1 2" key="1">
    <citation type="journal article" date="2020" name="Phytopathology">
        <title>Genome Sequence Resources of Colletotrichum truncatum, C. plurivorum, C. musicola, and C. sojae: Four Species Pathogenic to Soybean (Glycine max).</title>
        <authorList>
            <person name="Rogerio F."/>
            <person name="Boufleur T.R."/>
            <person name="Ciampi-Guillardi M."/>
            <person name="Sukno S.A."/>
            <person name="Thon M.R."/>
            <person name="Massola Junior N.S."/>
            <person name="Baroncelli R."/>
        </authorList>
    </citation>
    <scope>NUCLEOTIDE SEQUENCE [LARGE SCALE GENOMIC DNA]</scope>
    <source>
        <strain evidence="1 2">CMES1059</strain>
    </source>
</reference>
<dbReference type="EMBL" id="VUJX02000001">
    <property type="protein sequence ID" value="KAL0943442.1"/>
    <property type="molecule type" value="Genomic_DNA"/>
</dbReference>
<evidence type="ECO:0000313" key="1">
    <source>
        <dbReference type="EMBL" id="KAL0943442.1"/>
    </source>
</evidence>
<dbReference type="Proteomes" id="UP000805649">
    <property type="component" value="Unassembled WGS sequence"/>
</dbReference>
<name>A0ACC3ZH09_COLTU</name>
<organism evidence="1 2">
    <name type="scientific">Colletotrichum truncatum</name>
    <name type="common">Anthracnose fungus</name>
    <name type="synonym">Colletotrichum capsici</name>
    <dbReference type="NCBI Taxonomy" id="5467"/>
    <lineage>
        <taxon>Eukaryota</taxon>
        <taxon>Fungi</taxon>
        <taxon>Dikarya</taxon>
        <taxon>Ascomycota</taxon>
        <taxon>Pezizomycotina</taxon>
        <taxon>Sordariomycetes</taxon>
        <taxon>Hypocreomycetidae</taxon>
        <taxon>Glomerellales</taxon>
        <taxon>Glomerellaceae</taxon>
        <taxon>Colletotrichum</taxon>
        <taxon>Colletotrichum truncatum species complex</taxon>
    </lineage>
</organism>
<comment type="caution">
    <text evidence="1">The sequence shown here is derived from an EMBL/GenBank/DDBJ whole genome shotgun (WGS) entry which is preliminary data.</text>
</comment>
<gene>
    <name evidence="1" type="ORF">CTRU02_201329</name>
</gene>
<protein>
    <submittedName>
        <fullName evidence="1">Uncharacterized protein</fullName>
    </submittedName>
</protein>